<keyword evidence="12" id="KW-1185">Reference proteome</keyword>
<evidence type="ECO:0000313" key="11">
    <source>
        <dbReference type="EMBL" id="KZF25835.1"/>
    </source>
</evidence>
<evidence type="ECO:0000256" key="7">
    <source>
        <dbReference type="ARBA" id="ARBA00047899"/>
    </source>
</evidence>
<comment type="catalytic activity">
    <reaction evidence="7">
        <text>L-threonyl-[protein] + ATP = O-phospho-L-threonyl-[protein] + ADP + H(+)</text>
        <dbReference type="Rhea" id="RHEA:46608"/>
        <dbReference type="Rhea" id="RHEA-COMP:11060"/>
        <dbReference type="Rhea" id="RHEA-COMP:11605"/>
        <dbReference type="ChEBI" id="CHEBI:15378"/>
        <dbReference type="ChEBI" id="CHEBI:30013"/>
        <dbReference type="ChEBI" id="CHEBI:30616"/>
        <dbReference type="ChEBI" id="CHEBI:61977"/>
        <dbReference type="ChEBI" id="CHEBI:456216"/>
        <dbReference type="EC" id="2.7.11.1"/>
    </reaction>
</comment>
<evidence type="ECO:0000259" key="10">
    <source>
        <dbReference type="PROSITE" id="PS50011"/>
    </source>
</evidence>
<dbReference type="AlphaFoldDB" id="A0A165J792"/>
<comment type="catalytic activity">
    <reaction evidence="8">
        <text>L-seryl-[protein] + ATP = O-phospho-L-seryl-[protein] + ADP + H(+)</text>
        <dbReference type="Rhea" id="RHEA:17989"/>
        <dbReference type="Rhea" id="RHEA-COMP:9863"/>
        <dbReference type="Rhea" id="RHEA-COMP:11604"/>
        <dbReference type="ChEBI" id="CHEBI:15378"/>
        <dbReference type="ChEBI" id="CHEBI:29999"/>
        <dbReference type="ChEBI" id="CHEBI:30616"/>
        <dbReference type="ChEBI" id="CHEBI:83421"/>
        <dbReference type="ChEBI" id="CHEBI:456216"/>
        <dbReference type="EC" id="2.7.11.1"/>
    </reaction>
</comment>
<dbReference type="EMBL" id="KV407455">
    <property type="protein sequence ID" value="KZF25835.1"/>
    <property type="molecule type" value="Genomic_DNA"/>
</dbReference>
<dbReference type="RefSeq" id="XP_018191390.1">
    <property type="nucleotide sequence ID" value="XM_018332005.1"/>
</dbReference>
<feature type="domain" description="Protein kinase" evidence="10">
    <location>
        <begin position="79"/>
        <end position="431"/>
    </location>
</feature>
<protein>
    <recommendedName>
        <fullName evidence="1">non-specific serine/threonine protein kinase</fullName>
        <ecNumber evidence="1">2.7.11.1</ecNumber>
    </recommendedName>
</protein>
<dbReference type="Gene3D" id="3.30.200.20">
    <property type="entry name" value="Phosphorylase Kinase, domain 1"/>
    <property type="match status" value="1"/>
</dbReference>
<dbReference type="GO" id="GO:0050684">
    <property type="term" value="P:regulation of mRNA processing"/>
    <property type="evidence" value="ECO:0007669"/>
    <property type="project" value="TreeGrafter"/>
</dbReference>
<dbReference type="InterPro" id="IPR017441">
    <property type="entry name" value="Protein_kinase_ATP_BS"/>
</dbReference>
<dbReference type="GO" id="GO:0005737">
    <property type="term" value="C:cytoplasm"/>
    <property type="evidence" value="ECO:0007669"/>
    <property type="project" value="TreeGrafter"/>
</dbReference>
<evidence type="ECO:0000256" key="6">
    <source>
        <dbReference type="ARBA" id="ARBA00022840"/>
    </source>
</evidence>
<evidence type="ECO:0000256" key="9">
    <source>
        <dbReference type="PROSITE-ProRule" id="PRU10141"/>
    </source>
</evidence>
<keyword evidence="2" id="KW-0723">Serine/threonine-protein kinase</keyword>
<proteinExistence type="predicted"/>
<name>A0A165J792_XYLHT</name>
<evidence type="ECO:0000256" key="3">
    <source>
        <dbReference type="ARBA" id="ARBA00022679"/>
    </source>
</evidence>
<keyword evidence="4 9" id="KW-0547">Nucleotide-binding</keyword>
<dbReference type="EC" id="2.7.11.1" evidence="1"/>
<reference evidence="11 12" key="1">
    <citation type="journal article" date="2016" name="Fungal Biol.">
        <title>The genome of Xylona heveae provides a window into fungal endophytism.</title>
        <authorList>
            <person name="Gazis R."/>
            <person name="Kuo A."/>
            <person name="Riley R."/>
            <person name="LaButti K."/>
            <person name="Lipzen A."/>
            <person name="Lin J."/>
            <person name="Amirebrahimi M."/>
            <person name="Hesse C.N."/>
            <person name="Spatafora J.W."/>
            <person name="Henrissat B."/>
            <person name="Hainaut M."/>
            <person name="Grigoriev I.V."/>
            <person name="Hibbett D.S."/>
        </authorList>
    </citation>
    <scope>NUCLEOTIDE SEQUENCE [LARGE SCALE GENOMIC DNA]</scope>
    <source>
        <strain evidence="11 12">TC161</strain>
    </source>
</reference>
<evidence type="ECO:0000256" key="5">
    <source>
        <dbReference type="ARBA" id="ARBA00022777"/>
    </source>
</evidence>
<dbReference type="GO" id="GO:0000245">
    <property type="term" value="P:spliceosomal complex assembly"/>
    <property type="evidence" value="ECO:0007669"/>
    <property type="project" value="TreeGrafter"/>
</dbReference>
<sequence>MNIIGKSCILFLWGRQSIACAKSVGGDPLSRRCASTCLRASPTEYSEYICDIDAEPLHRYRPGGYHAVRLGDILNDGRYKILHKLGWGGYSTVWAARDLKDDRYVALKIMVSDPEKCSQESKVMEAINATGSGHPGFQHLLSMMNHFHLNGPNGTHNCLVLELLGPSVAELVERRYSDERLPGALAKSIARQALLGLDCLHEHKIAHGDLHTRNLLFTIPSIQGLQEQELLAKLKPPETAIVKRKDGKVLCPGVPEYLVRPTCYPAERSLSTQRIKIADFGESFLGNEVAERLHTPLVVRAPEAIFGDRLDYRVDLWSMGCMLFELVTGQPPFDSIMIKPVSLVSQMLETTGEDLPERWKPTWHIMNGINPNAESGITLQDWLEEVYFHDGKKVDFGKEDILKLGKLVHIMLRFEPPARASARDILNDPWFQLELP</sequence>
<keyword evidence="6 9" id="KW-0067">ATP-binding</keyword>
<organism evidence="11 12">
    <name type="scientific">Xylona heveae (strain CBS 132557 / TC161)</name>
    <dbReference type="NCBI Taxonomy" id="1328760"/>
    <lineage>
        <taxon>Eukaryota</taxon>
        <taxon>Fungi</taxon>
        <taxon>Dikarya</taxon>
        <taxon>Ascomycota</taxon>
        <taxon>Pezizomycotina</taxon>
        <taxon>Xylonomycetes</taxon>
        <taxon>Xylonales</taxon>
        <taxon>Xylonaceae</taxon>
        <taxon>Xylona</taxon>
    </lineage>
</organism>
<dbReference type="PANTHER" id="PTHR47634:SF9">
    <property type="entry name" value="PROTEIN KINASE DOMAIN-CONTAINING PROTEIN-RELATED"/>
    <property type="match status" value="1"/>
</dbReference>
<dbReference type="GO" id="GO:0004674">
    <property type="term" value="F:protein serine/threonine kinase activity"/>
    <property type="evidence" value="ECO:0007669"/>
    <property type="project" value="UniProtKB-KW"/>
</dbReference>
<evidence type="ECO:0000256" key="8">
    <source>
        <dbReference type="ARBA" id="ARBA00048679"/>
    </source>
</evidence>
<accession>A0A165J792</accession>
<dbReference type="InterPro" id="IPR011009">
    <property type="entry name" value="Kinase-like_dom_sf"/>
</dbReference>
<dbReference type="SUPFAM" id="SSF56112">
    <property type="entry name" value="Protein kinase-like (PK-like)"/>
    <property type="match status" value="1"/>
</dbReference>
<dbReference type="OMA" id="HRYRQGG"/>
<dbReference type="STRING" id="1328760.A0A165J792"/>
<evidence type="ECO:0000256" key="2">
    <source>
        <dbReference type="ARBA" id="ARBA00022527"/>
    </source>
</evidence>
<dbReference type="PANTHER" id="PTHR47634">
    <property type="entry name" value="PROTEIN KINASE DOMAIN-CONTAINING PROTEIN-RELATED"/>
    <property type="match status" value="1"/>
</dbReference>
<keyword evidence="5 11" id="KW-0418">Kinase</keyword>
<evidence type="ECO:0000313" key="12">
    <source>
        <dbReference type="Proteomes" id="UP000076632"/>
    </source>
</evidence>
<dbReference type="Proteomes" id="UP000076632">
    <property type="component" value="Unassembled WGS sequence"/>
</dbReference>
<dbReference type="GeneID" id="28897142"/>
<gene>
    <name evidence="11" type="ORF">L228DRAFT_244765</name>
</gene>
<dbReference type="PROSITE" id="PS00107">
    <property type="entry name" value="PROTEIN_KINASE_ATP"/>
    <property type="match status" value="1"/>
</dbReference>
<dbReference type="InParanoid" id="A0A165J792"/>
<dbReference type="InterPro" id="IPR000719">
    <property type="entry name" value="Prot_kinase_dom"/>
</dbReference>
<dbReference type="GO" id="GO:0005524">
    <property type="term" value="F:ATP binding"/>
    <property type="evidence" value="ECO:0007669"/>
    <property type="project" value="UniProtKB-UniRule"/>
</dbReference>
<dbReference type="InterPro" id="IPR051334">
    <property type="entry name" value="SRPK"/>
</dbReference>
<dbReference type="Pfam" id="PF00069">
    <property type="entry name" value="Pkinase"/>
    <property type="match status" value="2"/>
</dbReference>
<feature type="binding site" evidence="9">
    <location>
        <position position="108"/>
    </location>
    <ligand>
        <name>ATP</name>
        <dbReference type="ChEBI" id="CHEBI:30616"/>
    </ligand>
</feature>
<evidence type="ECO:0000256" key="4">
    <source>
        <dbReference type="ARBA" id="ARBA00022741"/>
    </source>
</evidence>
<dbReference type="OrthoDB" id="5979581at2759"/>
<dbReference type="GO" id="GO:0005634">
    <property type="term" value="C:nucleus"/>
    <property type="evidence" value="ECO:0007669"/>
    <property type="project" value="TreeGrafter"/>
</dbReference>
<evidence type="ECO:0000256" key="1">
    <source>
        <dbReference type="ARBA" id="ARBA00012513"/>
    </source>
</evidence>
<keyword evidence="3" id="KW-0808">Transferase</keyword>
<dbReference type="Gene3D" id="1.10.510.10">
    <property type="entry name" value="Transferase(Phosphotransferase) domain 1"/>
    <property type="match status" value="1"/>
</dbReference>
<dbReference type="PROSITE" id="PS50011">
    <property type="entry name" value="PROTEIN_KINASE_DOM"/>
    <property type="match status" value="1"/>
</dbReference>